<dbReference type="PANTHER" id="PTHR42904:SF6">
    <property type="entry name" value="NAD-CAPPED RNA HYDROLASE NUDT12"/>
    <property type="match status" value="1"/>
</dbReference>
<dbReference type="Gene3D" id="3.90.79.20">
    <property type="match status" value="1"/>
</dbReference>
<comment type="caution">
    <text evidence="13">The sequence shown here is derived from an EMBL/GenBank/DDBJ whole genome shotgun (WGS) entry which is preliminary data.</text>
</comment>
<evidence type="ECO:0000313" key="13">
    <source>
        <dbReference type="EMBL" id="MVU81144.1"/>
    </source>
</evidence>
<organism evidence="13 14">
    <name type="scientific">Nocardia terrae</name>
    <dbReference type="NCBI Taxonomy" id="2675851"/>
    <lineage>
        <taxon>Bacteria</taxon>
        <taxon>Bacillati</taxon>
        <taxon>Actinomycetota</taxon>
        <taxon>Actinomycetes</taxon>
        <taxon>Mycobacteriales</taxon>
        <taxon>Nocardiaceae</taxon>
        <taxon>Nocardia</taxon>
    </lineage>
</organism>
<dbReference type="Proteomes" id="UP000466794">
    <property type="component" value="Unassembled WGS sequence"/>
</dbReference>
<evidence type="ECO:0000259" key="12">
    <source>
        <dbReference type="PROSITE" id="PS51462"/>
    </source>
</evidence>
<keyword evidence="6 13" id="KW-0378">Hydrolase</keyword>
<evidence type="ECO:0000256" key="4">
    <source>
        <dbReference type="ARBA" id="ARBA00012381"/>
    </source>
</evidence>
<dbReference type="SUPFAM" id="SSF55811">
    <property type="entry name" value="Nudix"/>
    <property type="match status" value="1"/>
</dbReference>
<dbReference type="GO" id="GO:0006742">
    <property type="term" value="P:NADP+ catabolic process"/>
    <property type="evidence" value="ECO:0007669"/>
    <property type="project" value="TreeGrafter"/>
</dbReference>
<keyword evidence="9" id="KW-0464">Manganese</keyword>
<feature type="region of interest" description="Disordered" evidence="11">
    <location>
        <begin position="133"/>
        <end position="154"/>
    </location>
</feature>
<evidence type="ECO:0000256" key="9">
    <source>
        <dbReference type="ARBA" id="ARBA00023211"/>
    </source>
</evidence>
<dbReference type="GO" id="GO:0035529">
    <property type="term" value="F:NADH pyrophosphatase activity"/>
    <property type="evidence" value="ECO:0007669"/>
    <property type="project" value="TreeGrafter"/>
</dbReference>
<dbReference type="GO" id="GO:0019677">
    <property type="term" value="P:NAD+ catabolic process"/>
    <property type="evidence" value="ECO:0007669"/>
    <property type="project" value="TreeGrafter"/>
</dbReference>
<keyword evidence="7" id="KW-0460">Magnesium</keyword>
<dbReference type="PANTHER" id="PTHR42904">
    <property type="entry name" value="NUDIX HYDROLASE, NUDC SUBFAMILY"/>
    <property type="match status" value="1"/>
</dbReference>
<comment type="cofactor">
    <cofactor evidence="2">
        <name>Zn(2+)</name>
        <dbReference type="ChEBI" id="CHEBI:29105"/>
    </cofactor>
</comment>
<comment type="cofactor">
    <cofactor evidence="1">
        <name>Mg(2+)</name>
        <dbReference type="ChEBI" id="CHEBI:18420"/>
    </cofactor>
</comment>
<gene>
    <name evidence="13" type="primary">nudC</name>
    <name evidence="13" type="ORF">GPX89_28350</name>
</gene>
<dbReference type="InterPro" id="IPR020084">
    <property type="entry name" value="NUDIX_hydrolase_CS"/>
</dbReference>
<evidence type="ECO:0000256" key="7">
    <source>
        <dbReference type="ARBA" id="ARBA00022842"/>
    </source>
</evidence>
<comment type="similarity">
    <text evidence="3">Belongs to the Nudix hydrolase family. NudC subfamily.</text>
</comment>
<evidence type="ECO:0000256" key="8">
    <source>
        <dbReference type="ARBA" id="ARBA00023027"/>
    </source>
</evidence>
<evidence type="ECO:0000256" key="10">
    <source>
        <dbReference type="ARBA" id="ARBA00023679"/>
    </source>
</evidence>
<evidence type="ECO:0000256" key="6">
    <source>
        <dbReference type="ARBA" id="ARBA00022801"/>
    </source>
</evidence>
<protein>
    <recommendedName>
        <fullName evidence="4">NAD(+) diphosphatase</fullName>
        <ecNumber evidence="4">3.6.1.22</ecNumber>
    </recommendedName>
</protein>
<keyword evidence="8" id="KW-0520">NAD</keyword>
<evidence type="ECO:0000256" key="2">
    <source>
        <dbReference type="ARBA" id="ARBA00001947"/>
    </source>
</evidence>
<evidence type="ECO:0000313" key="14">
    <source>
        <dbReference type="Proteomes" id="UP000466794"/>
    </source>
</evidence>
<dbReference type="InterPro" id="IPR015797">
    <property type="entry name" value="NUDIX_hydrolase-like_dom_sf"/>
</dbReference>
<dbReference type="GO" id="GO:0046872">
    <property type="term" value="F:metal ion binding"/>
    <property type="evidence" value="ECO:0007669"/>
    <property type="project" value="UniProtKB-KW"/>
</dbReference>
<dbReference type="InterPro" id="IPR049734">
    <property type="entry name" value="NudC-like_C"/>
</dbReference>
<dbReference type="RefSeq" id="WP_328602406.1">
    <property type="nucleotide sequence ID" value="NZ_WRPP01000006.1"/>
</dbReference>
<dbReference type="CDD" id="cd03429">
    <property type="entry name" value="NUDIX_NADH_pyrophosphatase_Nudt13"/>
    <property type="match status" value="1"/>
</dbReference>
<dbReference type="AlphaFoldDB" id="A0A7K1V3G2"/>
<feature type="compositionally biased region" description="Polar residues" evidence="11">
    <location>
        <begin position="133"/>
        <end position="148"/>
    </location>
</feature>
<dbReference type="PROSITE" id="PS51462">
    <property type="entry name" value="NUDIX"/>
    <property type="match status" value="1"/>
</dbReference>
<dbReference type="Gene3D" id="3.90.79.10">
    <property type="entry name" value="Nucleoside Triphosphate Pyrophosphohydrolase"/>
    <property type="match status" value="1"/>
</dbReference>
<evidence type="ECO:0000256" key="3">
    <source>
        <dbReference type="ARBA" id="ARBA00009595"/>
    </source>
</evidence>
<evidence type="ECO:0000256" key="11">
    <source>
        <dbReference type="SAM" id="MobiDB-lite"/>
    </source>
</evidence>
<dbReference type="Pfam" id="PF00293">
    <property type="entry name" value="NUDIX"/>
    <property type="match status" value="1"/>
</dbReference>
<dbReference type="NCBIfam" id="NF001299">
    <property type="entry name" value="PRK00241.1"/>
    <property type="match status" value="1"/>
</dbReference>
<dbReference type="InterPro" id="IPR050241">
    <property type="entry name" value="NAD-cap_RNA_hydrolase_NudC"/>
</dbReference>
<proteinExistence type="inferred from homology"/>
<evidence type="ECO:0000256" key="5">
    <source>
        <dbReference type="ARBA" id="ARBA00022723"/>
    </source>
</evidence>
<reference evidence="13 14" key="1">
    <citation type="submission" date="2019-12" db="EMBL/GenBank/DDBJ databases">
        <title>Nocardia sp. nov. ET3-3 isolated from soil.</title>
        <authorList>
            <person name="Kanchanasin P."/>
            <person name="Tanasupawat S."/>
            <person name="Yuki M."/>
            <person name="Kudo T."/>
        </authorList>
    </citation>
    <scope>NUCLEOTIDE SEQUENCE [LARGE SCALE GENOMIC DNA]</scope>
    <source>
        <strain evidence="13 14">ET3-3</strain>
    </source>
</reference>
<sequence length="309" mass="34034">MSGFQLNAIPVLSRTSLDRAEHLRSDEQALKEGWAQAKLLRMNRRGQVRIDGGAVVLEAATDFADERTLEAVFLGLDGDIHLWAVRDNTIEGNLADLRAHGATLELDDFSTGLLSTAIALLNWHDKARYSSTDGTATVATNGGWSRTSEAGHEEFPRTDPAVICLITDESGDRVLLGRQNSWPEGLFSLLAGFVEAGESLERCVEREIKEEVGVDVRDIRYLGSQPWPFPRSLMLGFTAVADPEQPLTFHDGEIVEAYWFTRDEVREALAAGAWGRDNTEVLQSTERKLLLPGSISIARTIVESWAAEG</sequence>
<dbReference type="PROSITE" id="PS00893">
    <property type="entry name" value="NUDIX_BOX"/>
    <property type="match status" value="1"/>
</dbReference>
<keyword evidence="5" id="KW-0479">Metal-binding</keyword>
<dbReference type="EMBL" id="WRPP01000006">
    <property type="protein sequence ID" value="MVU81144.1"/>
    <property type="molecule type" value="Genomic_DNA"/>
</dbReference>
<keyword evidence="14" id="KW-1185">Reference proteome</keyword>
<comment type="catalytic activity">
    <reaction evidence="10">
        <text>a 5'-end NAD(+)-phospho-ribonucleoside in mRNA + H2O = a 5'-end phospho-adenosine-phospho-ribonucleoside in mRNA + beta-nicotinamide D-ribonucleotide + 2 H(+)</text>
        <dbReference type="Rhea" id="RHEA:60876"/>
        <dbReference type="Rhea" id="RHEA-COMP:15698"/>
        <dbReference type="Rhea" id="RHEA-COMP:15719"/>
        <dbReference type="ChEBI" id="CHEBI:14649"/>
        <dbReference type="ChEBI" id="CHEBI:15377"/>
        <dbReference type="ChEBI" id="CHEBI:15378"/>
        <dbReference type="ChEBI" id="CHEBI:144029"/>
        <dbReference type="ChEBI" id="CHEBI:144051"/>
    </reaction>
    <physiologicalReaction direction="left-to-right" evidence="10">
        <dbReference type="Rhea" id="RHEA:60877"/>
    </physiologicalReaction>
</comment>
<evidence type="ECO:0000256" key="1">
    <source>
        <dbReference type="ARBA" id="ARBA00001946"/>
    </source>
</evidence>
<dbReference type="GO" id="GO:0005829">
    <property type="term" value="C:cytosol"/>
    <property type="evidence" value="ECO:0007669"/>
    <property type="project" value="TreeGrafter"/>
</dbReference>
<dbReference type="EC" id="3.6.1.22" evidence="4"/>
<dbReference type="FunFam" id="3.90.79.10:FF:000048">
    <property type="entry name" value="NADH pyrophosphatase"/>
    <property type="match status" value="1"/>
</dbReference>
<dbReference type="InterPro" id="IPR000086">
    <property type="entry name" value="NUDIX_hydrolase_dom"/>
</dbReference>
<accession>A0A7K1V3G2</accession>
<feature type="domain" description="Nudix hydrolase" evidence="12">
    <location>
        <begin position="156"/>
        <end position="283"/>
    </location>
</feature>
<name>A0A7K1V3G2_9NOCA</name>